<keyword evidence="4" id="KW-1133">Transmembrane helix</keyword>
<protein>
    <submittedName>
        <fullName evidence="6">Winged helix-turn-helix transcriptional regulator</fullName>
    </submittedName>
</protein>
<feature type="domain" description="OmpR/PhoB-type" evidence="5">
    <location>
        <begin position="4"/>
        <end position="104"/>
    </location>
</feature>
<dbReference type="InterPro" id="IPR016032">
    <property type="entry name" value="Sig_transdc_resp-reg_C-effctor"/>
</dbReference>
<evidence type="ECO:0000259" key="5">
    <source>
        <dbReference type="PROSITE" id="PS51755"/>
    </source>
</evidence>
<dbReference type="Gene3D" id="2.120.10.30">
    <property type="entry name" value="TolB, C-terminal domain"/>
    <property type="match status" value="2"/>
</dbReference>
<dbReference type="Gene3D" id="1.10.10.10">
    <property type="entry name" value="Winged helix-like DNA-binding domain superfamily/Winged helix DNA-binding domain"/>
    <property type="match status" value="1"/>
</dbReference>
<feature type="region of interest" description="Disordered" evidence="3">
    <location>
        <begin position="745"/>
        <end position="767"/>
    </location>
</feature>
<name>A0ABT1QQ88_9GAMM</name>
<dbReference type="InterPro" id="IPR011042">
    <property type="entry name" value="6-blade_b-propeller_TolB-like"/>
</dbReference>
<keyword evidence="1 2" id="KW-0238">DNA-binding</keyword>
<sequence length="767" mass="82030">MTACDVWMLGDVVVDLATQRVRHAGGGEVRLTPRAVAVLRALIGMGDRPLSRDVLLSTIWAQAETGDEVVSKAINELRLALGDHDTRRRRFIETIPKLGYRLICTCRPLEPAATADAAAGETDAAAAEGVSGADGRCAAQSDHVLPPGTGDAAATGQPSVSASLSNPDNVNDSVIPVSEKSASRPRRSWRYAAVLLLAAGAILAWLLIPSRPASGLYSAPALRASLAQPPRVVATGREYLGYVDILPDASAALYASPLEATVRVVTRPFGSGTPRRVSALAGGAEFAPAVSHDGRIIAYQHFADGACRIRLHEVASGSERELAGCSSRFAEWLEFSPDGRFLLTPRMRPGENVMSLHRIDLADGSARAYDYPRVAGMNDVQARYAPDGRRLAIRRGAQPHSGLSVVDLRSGERRELVDDAFGLDGYTWLPDGSALLIGVHDGERAGLWRVDAETGEKTYLGLRGATCPVAARDALLYTHSLRRYALVSVAIGAAPAAAPVQAFAAPRGAEWFPRLSEDGLALAFLSDRDGPTAVHVGREDGRLLRLPDLPGAEPSATPALSADARRVFVPMRQADGHSGLYESATDAPAWRRVDSANGDVEQVALSPDEHWIYYVVRGGAEMRVLWRRSRETGAEQRIAEGLAAGPIACDRRGGVFYIDAARQALVRRTPDDGRSETWLDDMGYWTTYAWTLGNDAVYALREPGGRDFGLYRVGVAGATPVLVQPTDGIAALGIAVTPGEKRLLISQPPPGAQELRRASLPRLSSTR</sequence>
<comment type="caution">
    <text evidence="6">The sequence shown here is derived from an EMBL/GenBank/DDBJ whole genome shotgun (WGS) entry which is preliminary data.</text>
</comment>
<dbReference type="InterPro" id="IPR036388">
    <property type="entry name" value="WH-like_DNA-bd_sf"/>
</dbReference>
<dbReference type="RefSeq" id="WP_255913209.1">
    <property type="nucleotide sequence ID" value="NZ_JANFQO010000005.1"/>
</dbReference>
<dbReference type="SUPFAM" id="SSF63825">
    <property type="entry name" value="YWTD domain"/>
    <property type="match status" value="1"/>
</dbReference>
<feature type="compositionally biased region" description="Polar residues" evidence="3">
    <location>
        <begin position="156"/>
        <end position="172"/>
    </location>
</feature>
<dbReference type="SUPFAM" id="SSF82171">
    <property type="entry name" value="DPP6 N-terminal domain-like"/>
    <property type="match status" value="2"/>
</dbReference>
<reference evidence="6" key="1">
    <citation type="submission" date="2022-07" db="EMBL/GenBank/DDBJ databases">
        <title>Tahibacter sp., a new gammaproteobacterium isolated from the silt sample collected at pig farm.</title>
        <authorList>
            <person name="Chen H."/>
        </authorList>
    </citation>
    <scope>NUCLEOTIDE SEQUENCE</scope>
    <source>
        <strain evidence="6">P2K</strain>
    </source>
</reference>
<accession>A0ABT1QQ88</accession>
<evidence type="ECO:0000256" key="3">
    <source>
        <dbReference type="SAM" id="MobiDB-lite"/>
    </source>
</evidence>
<evidence type="ECO:0000313" key="6">
    <source>
        <dbReference type="EMBL" id="MCQ4164463.1"/>
    </source>
</evidence>
<dbReference type="SMART" id="SM00862">
    <property type="entry name" value="Trans_reg_C"/>
    <property type="match status" value="1"/>
</dbReference>
<gene>
    <name evidence="6" type="ORF">NM961_07045</name>
</gene>
<feature type="region of interest" description="Disordered" evidence="3">
    <location>
        <begin position="137"/>
        <end position="179"/>
    </location>
</feature>
<dbReference type="PROSITE" id="PS51755">
    <property type="entry name" value="OMPR_PHOB"/>
    <property type="match status" value="1"/>
</dbReference>
<feature type="DNA-binding region" description="OmpR/PhoB-type" evidence="2">
    <location>
        <begin position="4"/>
        <end position="104"/>
    </location>
</feature>
<feature type="transmembrane region" description="Helical" evidence="4">
    <location>
        <begin position="189"/>
        <end position="208"/>
    </location>
</feature>
<dbReference type="Proteomes" id="UP001165498">
    <property type="component" value="Unassembled WGS sequence"/>
</dbReference>
<organism evidence="6 7">
    <name type="scientific">Tahibacter harae</name>
    <dbReference type="NCBI Taxonomy" id="2963937"/>
    <lineage>
        <taxon>Bacteria</taxon>
        <taxon>Pseudomonadati</taxon>
        <taxon>Pseudomonadota</taxon>
        <taxon>Gammaproteobacteria</taxon>
        <taxon>Lysobacterales</taxon>
        <taxon>Rhodanobacteraceae</taxon>
        <taxon>Tahibacter</taxon>
    </lineage>
</organism>
<keyword evidence="7" id="KW-1185">Reference proteome</keyword>
<dbReference type="Pfam" id="PF00486">
    <property type="entry name" value="Trans_reg_C"/>
    <property type="match status" value="1"/>
</dbReference>
<evidence type="ECO:0000256" key="2">
    <source>
        <dbReference type="PROSITE-ProRule" id="PRU01091"/>
    </source>
</evidence>
<keyword evidence="4" id="KW-0472">Membrane</keyword>
<evidence type="ECO:0000256" key="4">
    <source>
        <dbReference type="SAM" id="Phobius"/>
    </source>
</evidence>
<keyword evidence="4" id="KW-0812">Transmembrane</keyword>
<dbReference type="SUPFAM" id="SSF46894">
    <property type="entry name" value="C-terminal effector domain of the bipartite response regulators"/>
    <property type="match status" value="1"/>
</dbReference>
<dbReference type="CDD" id="cd00383">
    <property type="entry name" value="trans_reg_C"/>
    <property type="match status" value="1"/>
</dbReference>
<evidence type="ECO:0000256" key="1">
    <source>
        <dbReference type="ARBA" id="ARBA00023125"/>
    </source>
</evidence>
<dbReference type="InterPro" id="IPR001867">
    <property type="entry name" value="OmpR/PhoB-type_DNA-bd"/>
</dbReference>
<evidence type="ECO:0000313" key="7">
    <source>
        <dbReference type="Proteomes" id="UP001165498"/>
    </source>
</evidence>
<dbReference type="EMBL" id="JANFQO010000005">
    <property type="protein sequence ID" value="MCQ4164463.1"/>
    <property type="molecule type" value="Genomic_DNA"/>
</dbReference>
<proteinExistence type="predicted"/>